<comment type="caution">
    <text evidence="1">The sequence shown here is derived from an EMBL/GenBank/DDBJ whole genome shotgun (WGS) entry which is preliminary data.</text>
</comment>
<dbReference type="Pfam" id="PF09926">
    <property type="entry name" value="DUF2158"/>
    <property type="match status" value="1"/>
</dbReference>
<reference evidence="2" key="2">
    <citation type="submission" date="2023-07" db="EMBL/GenBank/DDBJ databases">
        <title>Acinetobacter oleivorans assembled AC1583.</title>
        <authorList>
            <person name="Yeo C.C."/>
        </authorList>
    </citation>
    <scope>NUCLEOTIDE SEQUENCE [LARGE SCALE GENOMIC DNA]</scope>
    <source>
        <strain evidence="2">AC1583</strain>
    </source>
</reference>
<dbReference type="EMBL" id="JADAZL010000001">
    <property type="protein sequence ID" value="MBE2163706.1"/>
    <property type="molecule type" value="Genomic_DNA"/>
</dbReference>
<dbReference type="RefSeq" id="WP_192833683.1">
    <property type="nucleotide sequence ID" value="NZ_JADAZL010000001.1"/>
</dbReference>
<evidence type="ECO:0000313" key="2">
    <source>
        <dbReference type="Proteomes" id="UP000619170"/>
    </source>
</evidence>
<accession>A0ABR9NHC1</accession>
<name>A0ABR9NHC1_9GAMM</name>
<keyword evidence="2" id="KW-1185">Reference proteome</keyword>
<dbReference type="Proteomes" id="UP000619170">
    <property type="component" value="Unassembled WGS sequence"/>
</dbReference>
<proteinExistence type="predicted"/>
<organism evidence="1 2">
    <name type="scientific">Acinetobacter oleivorans</name>
    <dbReference type="NCBI Taxonomy" id="1148157"/>
    <lineage>
        <taxon>Bacteria</taxon>
        <taxon>Pseudomonadati</taxon>
        <taxon>Pseudomonadota</taxon>
        <taxon>Gammaproteobacteria</taxon>
        <taxon>Moraxellales</taxon>
        <taxon>Moraxellaceae</taxon>
        <taxon>Acinetobacter</taxon>
    </lineage>
</organism>
<evidence type="ECO:0000313" key="1">
    <source>
        <dbReference type="EMBL" id="MBE2163706.1"/>
    </source>
</evidence>
<sequence>MGIQAEVSFQSGDVVRLKSGGAKMTISHQASADSYFCVWFNKNDDLQSTTVKVNVLEACKEPERAQAAPLKTQHSW</sequence>
<protein>
    <submittedName>
        <fullName evidence="1">DUF2158 domain-containing protein</fullName>
    </submittedName>
</protein>
<reference evidence="1 2" key="1">
    <citation type="submission" date="2020-10" db="EMBL/GenBank/DDBJ databases">
        <authorList>
            <person name="Mohd Rani F."/>
        </authorList>
    </citation>
    <scope>NUCLEOTIDE SEQUENCE [LARGE SCALE GENOMIC DNA]</scope>
    <source>
        <strain evidence="1 2">AC1583</strain>
    </source>
</reference>
<gene>
    <name evidence="1" type="ORF">IIQ43_04040</name>
</gene>
<dbReference type="InterPro" id="IPR019226">
    <property type="entry name" value="DUF2158"/>
</dbReference>